<dbReference type="EMBL" id="JAQLWV010000050">
    <property type="protein sequence ID" value="MDB7935657.1"/>
    <property type="molecule type" value="Genomic_DNA"/>
</dbReference>
<dbReference type="AlphaFoldDB" id="A0A173YQ53"/>
<dbReference type="EMBL" id="JAQLWO010000026">
    <property type="protein sequence ID" value="MDB7908075.1"/>
    <property type="molecule type" value="Genomic_DNA"/>
</dbReference>
<evidence type="ECO:0000313" key="6">
    <source>
        <dbReference type="Proteomes" id="UP000095746"/>
    </source>
</evidence>
<dbReference type="Proteomes" id="UP000095746">
    <property type="component" value="Unassembled WGS sequence"/>
</dbReference>
<dbReference type="KEGG" id="fpla:A4U99_02530"/>
<reference evidence="4 7" key="2">
    <citation type="journal article" date="2019" name="Nat. Med.">
        <title>A library of human gut bacterial isolates paired with longitudinal multiomics data enables mechanistic microbiome research.</title>
        <authorList>
            <person name="Poyet M."/>
            <person name="Groussin M."/>
            <person name="Gibbons S.M."/>
            <person name="Avila-Pacheco J."/>
            <person name="Jiang X."/>
            <person name="Kearney S.M."/>
            <person name="Perrotta A.R."/>
            <person name="Berdy B."/>
            <person name="Zhao S."/>
            <person name="Lieberman T.D."/>
            <person name="Swanson P.K."/>
            <person name="Smith M."/>
            <person name="Roesemann S."/>
            <person name="Alexander J.E."/>
            <person name="Rich S.A."/>
            <person name="Livny J."/>
            <person name="Vlamakis H."/>
            <person name="Clish C."/>
            <person name="Bullock K."/>
            <person name="Deik A."/>
            <person name="Scott J."/>
            <person name="Pierce K.A."/>
            <person name="Xavier R.J."/>
            <person name="Alm E.J."/>
        </authorList>
    </citation>
    <scope>NUCLEOTIDE SEQUENCE [LARGE SCALE GENOMIC DNA]</scope>
    <source>
        <strain evidence="4 7">BIOML-A2</strain>
    </source>
</reference>
<evidence type="ECO:0000313" key="4">
    <source>
        <dbReference type="EMBL" id="MSB22404.1"/>
    </source>
</evidence>
<dbReference type="EMBL" id="WKPR01000039">
    <property type="protein sequence ID" value="MSB22404.1"/>
    <property type="molecule type" value="Genomic_DNA"/>
</dbReference>
<sequence length="227" mass="26080">MRSKTDFYRLFFEQLARKGFDVKRSQSSDYIADIYYKNQLVAYFSKADTVIQNPFIAVKEKVMRLINDTAQNTAVKAGICRDCPYTDANEKLPNGSYKLAEYNGVTLACKEHHLFGYVFSTYRTAPDSGEMLARQVFYNKEFAGQDFAKRSGLVDEKALFSEEELRVLHAGLVKMSILDHDVSNDARESVERILDKIEEIMPELREADMDFDFDMEFGLNDEMEMGG</sequence>
<evidence type="ECO:0000313" key="8">
    <source>
        <dbReference type="Proteomes" id="UP000595792"/>
    </source>
</evidence>
<accession>A0A173YQ53</accession>
<reference evidence="5 8" key="3">
    <citation type="submission" date="2020-11" db="EMBL/GenBank/DDBJ databases">
        <title>Closed and high quality bacterial genomes of the OMM12 community.</title>
        <authorList>
            <person name="Marbouty M."/>
            <person name="Lamy-Besnier Q."/>
            <person name="Debarbieux L."/>
            <person name="Koszul R."/>
        </authorList>
    </citation>
    <scope>NUCLEOTIDE SEQUENCE [LARGE SCALE GENOMIC DNA]</scope>
    <source>
        <strain evidence="5 8">YL31</strain>
    </source>
</reference>
<evidence type="ECO:0000313" key="1">
    <source>
        <dbReference type="EMBL" id="CUN65336.1"/>
    </source>
</evidence>
<dbReference type="RefSeq" id="WP_009260023.1">
    <property type="nucleotide sequence ID" value="NZ_BAABZG010000001.1"/>
</dbReference>
<organism evidence="1 6">
    <name type="scientific">Flavonifractor plautii</name>
    <name type="common">Fusobacterium plautii</name>
    <dbReference type="NCBI Taxonomy" id="292800"/>
    <lineage>
        <taxon>Bacteria</taxon>
        <taxon>Bacillati</taxon>
        <taxon>Bacillota</taxon>
        <taxon>Clostridia</taxon>
        <taxon>Eubacteriales</taxon>
        <taxon>Oscillospiraceae</taxon>
        <taxon>Flavonifractor</taxon>
    </lineage>
</organism>
<evidence type="ECO:0000313" key="7">
    <source>
        <dbReference type="Proteomes" id="UP000434475"/>
    </source>
</evidence>
<dbReference type="Proteomes" id="UP001211173">
    <property type="component" value="Unassembled WGS sequence"/>
</dbReference>
<evidence type="ECO:0000313" key="3">
    <source>
        <dbReference type="EMBL" id="MDB7935657.1"/>
    </source>
</evidence>
<dbReference type="EMBL" id="CYZT01000007">
    <property type="protein sequence ID" value="CUN65336.1"/>
    <property type="molecule type" value="Genomic_DNA"/>
</dbReference>
<dbReference type="OrthoDB" id="1794713at2"/>
<dbReference type="Proteomes" id="UP000434475">
    <property type="component" value="Unassembled WGS sequence"/>
</dbReference>
<reference evidence="2" key="4">
    <citation type="submission" date="2023-01" db="EMBL/GenBank/DDBJ databases">
        <title>Human gut microbiome strain richness.</title>
        <authorList>
            <person name="Chen-Liaw A."/>
        </authorList>
    </citation>
    <scope>NUCLEOTIDE SEQUENCE</scope>
    <source>
        <strain evidence="3">1001287st1_F4_1001285I_161205</strain>
        <strain evidence="2">2225st1_A6_2225SCRN_200828</strain>
    </source>
</reference>
<gene>
    <name evidence="1" type="ORF">ERS852411_00264</name>
    <name evidence="4" type="ORF">GKE97_23350</name>
    <name evidence="5" type="ORF">I5Q84_18670</name>
    <name evidence="2" type="ORF">PND83_18990</name>
    <name evidence="3" type="ORF">PNE06_21465</name>
</gene>
<dbReference type="Proteomes" id="UP001211006">
    <property type="component" value="Unassembled WGS sequence"/>
</dbReference>
<name>A0A173YQ53_FLAPL</name>
<proteinExistence type="predicted"/>
<reference evidence="1 6" key="1">
    <citation type="submission" date="2015-09" db="EMBL/GenBank/DDBJ databases">
        <authorList>
            <consortium name="Pathogen Informatics"/>
        </authorList>
    </citation>
    <scope>NUCLEOTIDE SEQUENCE [LARGE SCALE GENOMIC DNA]</scope>
    <source>
        <strain evidence="1 6">2789STDY5608854</strain>
    </source>
</reference>
<evidence type="ECO:0000313" key="2">
    <source>
        <dbReference type="EMBL" id="MDB7908075.1"/>
    </source>
</evidence>
<dbReference type="EMBL" id="CP065315">
    <property type="protein sequence ID" value="QQR05918.1"/>
    <property type="molecule type" value="Genomic_DNA"/>
</dbReference>
<protein>
    <submittedName>
        <fullName evidence="1">Uncharacterized protein</fullName>
    </submittedName>
</protein>
<dbReference type="Proteomes" id="UP000595792">
    <property type="component" value="Chromosome"/>
</dbReference>
<evidence type="ECO:0000313" key="5">
    <source>
        <dbReference type="EMBL" id="QQR05918.1"/>
    </source>
</evidence>